<dbReference type="Pfam" id="PF02620">
    <property type="entry name" value="YceD"/>
    <property type="match status" value="1"/>
</dbReference>
<accession>A0A1M4RVQ2</accession>
<evidence type="ECO:0008006" key="4">
    <source>
        <dbReference type="Google" id="ProtNLM"/>
    </source>
</evidence>
<gene>
    <name evidence="2" type="ORF">ACGLYG10_0270</name>
</gene>
<evidence type="ECO:0000313" key="3">
    <source>
        <dbReference type="Proteomes" id="UP000184291"/>
    </source>
</evidence>
<dbReference type="RefSeq" id="WP_073327259.1">
    <property type="nucleotide sequence ID" value="NZ_FQTT01000001.1"/>
</dbReference>
<dbReference type="OrthoDB" id="9790372at2"/>
<sequence>MAPTAGLVVDIIDLPQQVGSIKNIHLEIPAPADLGAEMIGAREGSPLVLDAELTSLDNGVLVRGHADVHLTGQCVRCLRDLEDDTTISFDELYFTPEAARAQAAEGDEEADELFILGESTLDLEPALRDALVLALPFQPLCREDCAGLCPQCGERLDDLPADHHHEQLDPRWSALASLLPDGADTDAADSEAAGSAVDDEEAQR</sequence>
<feature type="region of interest" description="Disordered" evidence="1">
    <location>
        <begin position="176"/>
        <end position="204"/>
    </location>
</feature>
<dbReference type="Proteomes" id="UP000184291">
    <property type="component" value="Unassembled WGS sequence"/>
</dbReference>
<name>A0A1M4RVQ2_9ACTO</name>
<organism evidence="2 3">
    <name type="scientific">Actinomyces glycerinitolerans</name>
    <dbReference type="NCBI Taxonomy" id="1892869"/>
    <lineage>
        <taxon>Bacteria</taxon>
        <taxon>Bacillati</taxon>
        <taxon>Actinomycetota</taxon>
        <taxon>Actinomycetes</taxon>
        <taxon>Actinomycetales</taxon>
        <taxon>Actinomycetaceae</taxon>
        <taxon>Actinomyces</taxon>
    </lineage>
</organism>
<dbReference type="PANTHER" id="PTHR34374:SF1">
    <property type="entry name" value="LARGE RIBOSOMAL RNA SUBUNIT ACCUMULATION PROTEIN YCED HOMOLOG 1, CHLOROPLASTIC"/>
    <property type="match status" value="1"/>
</dbReference>
<reference evidence="3" key="1">
    <citation type="submission" date="2016-09" db="EMBL/GenBank/DDBJ databases">
        <authorList>
            <person name="Strepis N."/>
        </authorList>
    </citation>
    <scope>NUCLEOTIDE SEQUENCE [LARGE SCALE GENOMIC DNA]</scope>
</reference>
<dbReference type="STRING" id="1892869.ACGLYG10_0270"/>
<evidence type="ECO:0000256" key="1">
    <source>
        <dbReference type="SAM" id="MobiDB-lite"/>
    </source>
</evidence>
<keyword evidence="3" id="KW-1185">Reference proteome</keyword>
<dbReference type="PANTHER" id="PTHR34374">
    <property type="entry name" value="LARGE RIBOSOMAL RNA SUBUNIT ACCUMULATION PROTEIN YCED HOMOLOG 1, CHLOROPLASTIC"/>
    <property type="match status" value="1"/>
</dbReference>
<evidence type="ECO:0000313" key="2">
    <source>
        <dbReference type="EMBL" id="SHE24072.1"/>
    </source>
</evidence>
<protein>
    <recommendedName>
        <fullName evidence="4">DUF177 domain-containing protein</fullName>
    </recommendedName>
</protein>
<dbReference type="InterPro" id="IPR003772">
    <property type="entry name" value="YceD"/>
</dbReference>
<dbReference type="EMBL" id="FQTT01000001">
    <property type="protein sequence ID" value="SHE24072.1"/>
    <property type="molecule type" value="Genomic_DNA"/>
</dbReference>
<dbReference type="AlphaFoldDB" id="A0A1M4RVQ2"/>
<proteinExistence type="predicted"/>